<feature type="compositionally biased region" description="Basic residues" evidence="1">
    <location>
        <begin position="254"/>
        <end position="274"/>
    </location>
</feature>
<dbReference type="eggNOG" id="ENOG502SV60">
    <property type="taxonomic scope" value="Eukaryota"/>
</dbReference>
<evidence type="ECO:0000313" key="3">
    <source>
        <dbReference type="Proteomes" id="UP000005238"/>
    </source>
</evidence>
<dbReference type="AlphaFoldDB" id="H3GYX0"/>
<protein>
    <submittedName>
        <fullName evidence="2">Uncharacterized protein</fullName>
    </submittedName>
</protein>
<dbReference type="VEuPathDB" id="FungiDB:KRP22_1162"/>
<accession>H3GYX0</accession>
<dbReference type="HOGENOM" id="CLU_1017305_0_0_1"/>
<proteinExistence type="predicted"/>
<evidence type="ECO:0000256" key="1">
    <source>
        <dbReference type="SAM" id="MobiDB-lite"/>
    </source>
</evidence>
<dbReference type="VEuPathDB" id="FungiDB:KRP23_1476"/>
<dbReference type="EMBL" id="DS566077">
    <property type="status" value="NOT_ANNOTATED_CDS"/>
    <property type="molecule type" value="Genomic_DNA"/>
</dbReference>
<feature type="region of interest" description="Disordered" evidence="1">
    <location>
        <begin position="244"/>
        <end position="274"/>
    </location>
</feature>
<organism evidence="2 3">
    <name type="scientific">Phytophthora ramorum</name>
    <name type="common">Sudden oak death agent</name>
    <dbReference type="NCBI Taxonomy" id="164328"/>
    <lineage>
        <taxon>Eukaryota</taxon>
        <taxon>Sar</taxon>
        <taxon>Stramenopiles</taxon>
        <taxon>Oomycota</taxon>
        <taxon>Peronosporomycetes</taxon>
        <taxon>Peronosporales</taxon>
        <taxon>Peronosporaceae</taxon>
        <taxon>Phytophthora</taxon>
    </lineage>
</organism>
<name>H3GYX0_PHYRM</name>
<evidence type="ECO:0000313" key="2">
    <source>
        <dbReference type="EnsemblProtists" id="Phyra82939"/>
    </source>
</evidence>
<reference evidence="2" key="2">
    <citation type="submission" date="2015-06" db="UniProtKB">
        <authorList>
            <consortium name="EnsemblProtists"/>
        </authorList>
    </citation>
    <scope>IDENTIFICATION</scope>
    <source>
        <strain evidence="2">Pr102</strain>
    </source>
</reference>
<dbReference type="Proteomes" id="UP000005238">
    <property type="component" value="Unassembled WGS sequence"/>
</dbReference>
<keyword evidence="3" id="KW-1185">Reference proteome</keyword>
<reference evidence="3" key="1">
    <citation type="journal article" date="2006" name="Science">
        <title>Phytophthora genome sequences uncover evolutionary origins and mechanisms of pathogenesis.</title>
        <authorList>
            <person name="Tyler B.M."/>
            <person name="Tripathy S."/>
            <person name="Zhang X."/>
            <person name="Dehal P."/>
            <person name="Jiang R.H."/>
            <person name="Aerts A."/>
            <person name="Arredondo F.D."/>
            <person name="Baxter L."/>
            <person name="Bensasson D."/>
            <person name="Beynon J.L."/>
            <person name="Chapman J."/>
            <person name="Damasceno C.M."/>
            <person name="Dorrance A.E."/>
            <person name="Dou D."/>
            <person name="Dickerman A.W."/>
            <person name="Dubchak I.L."/>
            <person name="Garbelotto M."/>
            <person name="Gijzen M."/>
            <person name="Gordon S.G."/>
            <person name="Govers F."/>
            <person name="Grunwald N.J."/>
            <person name="Huang W."/>
            <person name="Ivors K.L."/>
            <person name="Jones R.W."/>
            <person name="Kamoun S."/>
            <person name="Krampis K."/>
            <person name="Lamour K.H."/>
            <person name="Lee M.K."/>
            <person name="McDonald W.H."/>
            <person name="Medina M."/>
            <person name="Meijer H.J."/>
            <person name="Nordberg E.K."/>
            <person name="Maclean D.J."/>
            <person name="Ospina-Giraldo M.D."/>
            <person name="Morris P.F."/>
            <person name="Phuntumart V."/>
            <person name="Putnam N.H."/>
            <person name="Rash S."/>
            <person name="Rose J.K."/>
            <person name="Sakihama Y."/>
            <person name="Salamov A.A."/>
            <person name="Savidor A."/>
            <person name="Scheuring C.F."/>
            <person name="Smith B.M."/>
            <person name="Sobral B.W."/>
            <person name="Terry A."/>
            <person name="Torto-Alalibo T.A."/>
            <person name="Win J."/>
            <person name="Xu Z."/>
            <person name="Zhang H."/>
            <person name="Grigoriev I.V."/>
            <person name="Rokhsar D.S."/>
            <person name="Boore J.L."/>
        </authorList>
    </citation>
    <scope>NUCLEOTIDE SEQUENCE [LARGE SCALE GENOMIC DNA]</scope>
    <source>
        <strain evidence="3">Pr102</strain>
    </source>
</reference>
<dbReference type="InParanoid" id="H3GYX0"/>
<dbReference type="EnsemblProtists" id="Phyra82939">
    <property type="protein sequence ID" value="Phyra82939"/>
    <property type="gene ID" value="Phyra82939"/>
</dbReference>
<sequence length="274" mass="31559">MARRLNTATAKQFPFISIDARRTKPLRGVCYHVRFLDGTDDWLPRQLLVEDLQERHCNWVDWWYDEDNQETKPYICFMKGLPEYRDGMTASEGGDCVVQTINALYKLAGHPLFTSPEDWEDFCSQTGVTPDEGINMAKTKGLLRWMQANGACPNVSIRRNLLNTNLFKGIIDSIVKTQLLSGMYLAHCDLSEMLSHDMALHVKGPRRSHQVYDDGKCKWLGLVDAEEWLYRVRGIYRIEFTTEKQPPLEPPCNNKRKAKPRSTQAHKKPKTVSP</sequence>